<dbReference type="Pfam" id="PF06724">
    <property type="entry name" value="DUF1206"/>
    <property type="match status" value="3"/>
</dbReference>
<feature type="transmembrane region" description="Helical" evidence="2">
    <location>
        <begin position="254"/>
        <end position="274"/>
    </location>
</feature>
<dbReference type="EMBL" id="BOQL01000037">
    <property type="protein sequence ID" value="GIM71584.1"/>
    <property type="molecule type" value="Genomic_DNA"/>
</dbReference>
<comment type="caution">
    <text evidence="4">The sequence shown here is derived from an EMBL/GenBank/DDBJ whole genome shotgun (WGS) entry which is preliminary data.</text>
</comment>
<dbReference type="InterPro" id="IPR009597">
    <property type="entry name" value="DUF1206"/>
</dbReference>
<dbReference type="AlphaFoldDB" id="A0A919SH79"/>
<keyword evidence="2" id="KW-1133">Transmembrane helix</keyword>
<feature type="region of interest" description="Disordered" evidence="1">
    <location>
        <begin position="1"/>
        <end position="21"/>
    </location>
</feature>
<evidence type="ECO:0000259" key="3">
    <source>
        <dbReference type="Pfam" id="PF06724"/>
    </source>
</evidence>
<keyword evidence="2" id="KW-0812">Transmembrane</keyword>
<evidence type="ECO:0000313" key="4">
    <source>
        <dbReference type="EMBL" id="GIM71584.1"/>
    </source>
</evidence>
<feature type="transmembrane region" description="Helical" evidence="2">
    <location>
        <begin position="37"/>
        <end position="56"/>
    </location>
</feature>
<protein>
    <recommendedName>
        <fullName evidence="3">DUF1206 domain-containing protein</fullName>
    </recommendedName>
</protein>
<feature type="transmembrane region" description="Helical" evidence="2">
    <location>
        <begin position="163"/>
        <end position="184"/>
    </location>
</feature>
<feature type="domain" description="DUF1206" evidence="3">
    <location>
        <begin position="211"/>
        <end position="280"/>
    </location>
</feature>
<feature type="transmembrane region" description="Helical" evidence="2">
    <location>
        <begin position="213"/>
        <end position="234"/>
    </location>
</feature>
<organism evidence="4 5">
    <name type="scientific">Actinoplanes auranticolor</name>
    <dbReference type="NCBI Taxonomy" id="47988"/>
    <lineage>
        <taxon>Bacteria</taxon>
        <taxon>Bacillati</taxon>
        <taxon>Actinomycetota</taxon>
        <taxon>Actinomycetes</taxon>
        <taxon>Micromonosporales</taxon>
        <taxon>Micromonosporaceae</taxon>
        <taxon>Actinoplanes</taxon>
    </lineage>
</organism>
<feature type="domain" description="DUF1206" evidence="3">
    <location>
        <begin position="121"/>
        <end position="185"/>
    </location>
</feature>
<sequence>MLPQVNQGSMSATQQARSTASRAADSKPLEYLARGGFIVYGIIHLLFAWLALQIALGDSQGESDQSGALQSLAGKPFGKTMLVIAVIGMIALALWQAFEAAIGESGPQDKEAIAERVISGVRAVIYLSFAWIAIRVLQGSNASTGDSQEKGASSLMANSGGRWLVGLIGLVVAGVGIGLVIYGVTKKFEKHLNTQQMSATVRKTTRRLGVAGYSAKGVAYTIAGGLIVAAAVTYDPAKARGLDAALRLLAEQSYGPWLLGLVALGIAAFGVYCFSQARYRKV</sequence>
<name>A0A919SH79_9ACTN</name>
<gene>
    <name evidence="4" type="ORF">Aau02nite_46740</name>
</gene>
<evidence type="ECO:0000256" key="1">
    <source>
        <dbReference type="SAM" id="MobiDB-lite"/>
    </source>
</evidence>
<reference evidence="4" key="1">
    <citation type="submission" date="2021-03" db="EMBL/GenBank/DDBJ databases">
        <title>Whole genome shotgun sequence of Actinoplanes auranticolor NBRC 12245.</title>
        <authorList>
            <person name="Komaki H."/>
            <person name="Tamura T."/>
        </authorList>
    </citation>
    <scope>NUCLEOTIDE SEQUENCE</scope>
    <source>
        <strain evidence="4">NBRC 12245</strain>
    </source>
</reference>
<keyword evidence="2" id="KW-0472">Membrane</keyword>
<evidence type="ECO:0000313" key="5">
    <source>
        <dbReference type="Proteomes" id="UP000681340"/>
    </source>
</evidence>
<keyword evidence="5" id="KW-1185">Reference proteome</keyword>
<accession>A0A919SH79</accession>
<proteinExistence type="predicted"/>
<feature type="transmembrane region" description="Helical" evidence="2">
    <location>
        <begin position="119"/>
        <end position="137"/>
    </location>
</feature>
<feature type="transmembrane region" description="Helical" evidence="2">
    <location>
        <begin position="76"/>
        <end position="98"/>
    </location>
</feature>
<dbReference type="Proteomes" id="UP000681340">
    <property type="component" value="Unassembled WGS sequence"/>
</dbReference>
<evidence type="ECO:0000256" key="2">
    <source>
        <dbReference type="SAM" id="Phobius"/>
    </source>
</evidence>
<feature type="domain" description="DUF1206" evidence="3">
    <location>
        <begin position="36"/>
        <end position="102"/>
    </location>
</feature>